<evidence type="ECO:0000256" key="2">
    <source>
        <dbReference type="SAM" id="SignalP"/>
    </source>
</evidence>
<keyword evidence="4" id="KW-1185">Reference proteome</keyword>
<dbReference type="Proteomes" id="UP001206067">
    <property type="component" value="Unassembled WGS sequence"/>
</dbReference>
<gene>
    <name evidence="3" type="ORF">NSO95_04065</name>
</gene>
<evidence type="ECO:0000313" key="3">
    <source>
        <dbReference type="EMBL" id="MCR2833110.1"/>
    </source>
</evidence>
<name>A0ABT1XN76_9SPHN</name>
<feature type="compositionally biased region" description="Basic and acidic residues" evidence="1">
    <location>
        <begin position="33"/>
        <end position="54"/>
    </location>
</feature>
<protein>
    <submittedName>
        <fullName evidence="3">Uncharacterized protein</fullName>
    </submittedName>
</protein>
<comment type="caution">
    <text evidence="3">The sequence shown here is derived from an EMBL/GenBank/DDBJ whole genome shotgun (WGS) entry which is preliminary data.</text>
</comment>
<dbReference type="RefSeq" id="WP_257594880.1">
    <property type="nucleotide sequence ID" value="NZ_JANKHH010000003.1"/>
</dbReference>
<reference evidence="3 4" key="1">
    <citation type="submission" date="2022-08" db="EMBL/GenBank/DDBJ databases">
        <title>Polyphasic taxonomy analysis of Qipengyuania sp.RS5-5.</title>
        <authorList>
            <person name="Xamxidin M."/>
            <person name="Wu M."/>
        </authorList>
    </citation>
    <scope>NUCLEOTIDE SEQUENCE [LARGE SCALE GENOMIC DNA]</scope>
    <source>
        <strain evidence="3 4">RS5-5</strain>
    </source>
</reference>
<keyword evidence="2" id="KW-0732">Signal</keyword>
<proteinExistence type="predicted"/>
<dbReference type="EMBL" id="JANKHH010000003">
    <property type="protein sequence ID" value="MCR2833110.1"/>
    <property type="molecule type" value="Genomic_DNA"/>
</dbReference>
<organism evidence="3 4">
    <name type="scientific">Parerythrobacter lacustris</name>
    <dbReference type="NCBI Taxonomy" id="2969984"/>
    <lineage>
        <taxon>Bacteria</taxon>
        <taxon>Pseudomonadati</taxon>
        <taxon>Pseudomonadota</taxon>
        <taxon>Alphaproteobacteria</taxon>
        <taxon>Sphingomonadales</taxon>
        <taxon>Erythrobacteraceae</taxon>
        <taxon>Parerythrobacter</taxon>
    </lineage>
</organism>
<accession>A0ABT1XN76</accession>
<evidence type="ECO:0000256" key="1">
    <source>
        <dbReference type="SAM" id="MobiDB-lite"/>
    </source>
</evidence>
<evidence type="ECO:0000313" key="4">
    <source>
        <dbReference type="Proteomes" id="UP001206067"/>
    </source>
</evidence>
<feature type="signal peptide" evidence="2">
    <location>
        <begin position="1"/>
        <end position="27"/>
    </location>
</feature>
<sequence length="144" mass="16433">MTTKFKLIAASLAAPLAIGLAAPTVAAAPQGGWDRHDSRDYRDYRGDHRRDQARGVERKLEQLRRDVRSAQRSGELTRNEAWSLRNRLDAAERAYAAFARNGLDRGDIRAVNWRIDQAYDALRLATFNNASRYNRQGYRGASRW</sequence>
<feature type="chain" id="PRO_5045995886" evidence="2">
    <location>
        <begin position="28"/>
        <end position="144"/>
    </location>
</feature>
<feature type="region of interest" description="Disordered" evidence="1">
    <location>
        <begin position="29"/>
        <end position="54"/>
    </location>
</feature>